<dbReference type="AlphaFoldDB" id="A0A4R5LYI4"/>
<accession>A0A4R5LYI4</accession>
<sequence length="712" mass="73636">MNPLDVDSIYGLLPVTVRTSDAAAGCTLRALIKVLTQQAQIIDADLEQLYDDLFIQTCAPWVIPYIGELIGYRALRPIPPANSTARADVADTIGYRRRKGTVAVLDQLGFDVTGWPSVAVEFFQLLAVSQYVRNHVRPGNACVDVHGFQSAADFDSAFDTMTRSADVRRIASARGRYNIPNVGLFVWRLLAYGGAMLAVRGSSTGTSGMTGALGPQAFSTAREVGPNRYTFDPFGRDVALVNPAQPLAQSFTIAQRANVPFALRRDALYVDLEALRATPGYQSPFFGAPPVLAVLDASGTAVDAKAICCCNLAQWSAPSDPAIRVSIDPELGRLMFNGAPPQPVRVACAYVFGGPYGGGLYYQASGAGEGAAQVVSAFASAVPASMRHGLFEIGDSGAFAGDFALTPDAAPLVVRAGADTRPVVLGRILIDAVAGGSVTLRGLGALGGIVVRDGPGSGASSSSSASASSASSGALAATDSAFTLIVEHCTLCGPLVWSYDGGGTLTIANALCAALQVDERVTISVTDSALDGGADTAPAIAGADGTSPCGEVDLAATTVLGTIAARETSLIENSIVTGVASFERTQGGCVRYSYVPPGSLTPQRFRCQPDLAIAAALAGAASAAPLDSAAQQAIAAQEALRVEPVFVSRQAGAGAYLQLADSGPAELAQGAESGDEMGLFHGMYNVRREANLRFRLSEYLRIGLEAGVIHAS</sequence>
<organism evidence="1 2">
    <name type="scientific">Paraburkholderia silviterrae</name>
    <dbReference type="NCBI Taxonomy" id="2528715"/>
    <lineage>
        <taxon>Bacteria</taxon>
        <taxon>Pseudomonadati</taxon>
        <taxon>Pseudomonadota</taxon>
        <taxon>Betaproteobacteria</taxon>
        <taxon>Burkholderiales</taxon>
        <taxon>Burkholderiaceae</taxon>
        <taxon>Paraburkholderia</taxon>
    </lineage>
</organism>
<proteinExistence type="predicted"/>
<comment type="caution">
    <text evidence="1">The sequence shown here is derived from an EMBL/GenBank/DDBJ whole genome shotgun (WGS) entry which is preliminary data.</text>
</comment>
<evidence type="ECO:0000313" key="2">
    <source>
        <dbReference type="Proteomes" id="UP000295722"/>
    </source>
</evidence>
<protein>
    <recommendedName>
        <fullName evidence="3">Tail protein P2 I</fullName>
    </recommendedName>
</protein>
<keyword evidence="2" id="KW-1185">Reference proteome</keyword>
<reference evidence="1 2" key="1">
    <citation type="submission" date="2019-03" db="EMBL/GenBank/DDBJ databases">
        <title>Paraburkholderia sp. 4M-K11, isolated from subtropical forest soil.</title>
        <authorList>
            <person name="Gao Z.-H."/>
            <person name="Qiu L.-H."/>
        </authorList>
    </citation>
    <scope>NUCLEOTIDE SEQUENCE [LARGE SCALE GENOMIC DNA]</scope>
    <source>
        <strain evidence="1 2">4M-K11</strain>
    </source>
</reference>
<name>A0A4R5LYI4_9BURK</name>
<evidence type="ECO:0000313" key="1">
    <source>
        <dbReference type="EMBL" id="TDG17360.1"/>
    </source>
</evidence>
<dbReference type="OrthoDB" id="626916at2"/>
<evidence type="ECO:0008006" key="3">
    <source>
        <dbReference type="Google" id="ProtNLM"/>
    </source>
</evidence>
<gene>
    <name evidence="1" type="ORF">EYW47_38010</name>
</gene>
<dbReference type="RefSeq" id="WP_133199950.1">
    <property type="nucleotide sequence ID" value="NZ_JBHUCW010000039.1"/>
</dbReference>
<dbReference type="EMBL" id="SMRP01000045">
    <property type="protein sequence ID" value="TDG17360.1"/>
    <property type="molecule type" value="Genomic_DNA"/>
</dbReference>
<dbReference type="Proteomes" id="UP000295722">
    <property type="component" value="Unassembled WGS sequence"/>
</dbReference>